<keyword evidence="7" id="KW-0378">Hydrolase</keyword>
<keyword evidence="13" id="KW-1185">Reference proteome</keyword>
<dbReference type="InterPro" id="IPR001353">
    <property type="entry name" value="Proteasome_sua/b"/>
</dbReference>
<dbReference type="CDD" id="cd03761">
    <property type="entry name" value="proteasome_beta_type_5"/>
    <property type="match status" value="1"/>
</dbReference>
<keyword evidence="10" id="KW-0539">Nucleus</keyword>
<keyword evidence="8" id="KW-0647">Proteasome</keyword>
<organism evidence="12 13">
    <name type="scientific">Discostella pseudostelligera</name>
    <dbReference type="NCBI Taxonomy" id="259834"/>
    <lineage>
        <taxon>Eukaryota</taxon>
        <taxon>Sar</taxon>
        <taxon>Stramenopiles</taxon>
        <taxon>Ochrophyta</taxon>
        <taxon>Bacillariophyta</taxon>
        <taxon>Coscinodiscophyceae</taxon>
        <taxon>Thalassiosirophycidae</taxon>
        <taxon>Stephanodiscales</taxon>
        <taxon>Stephanodiscaceae</taxon>
        <taxon>Discostella</taxon>
    </lineage>
</organism>
<reference evidence="12 13" key="1">
    <citation type="submission" date="2024-10" db="EMBL/GenBank/DDBJ databases">
        <title>Updated reference genomes for cyclostephanoid diatoms.</title>
        <authorList>
            <person name="Roberts W.R."/>
            <person name="Alverson A.J."/>
        </authorList>
    </citation>
    <scope>NUCLEOTIDE SEQUENCE [LARGE SCALE GENOMIC DNA]</scope>
    <source>
        <strain evidence="12 13">AJA232-27</strain>
    </source>
</reference>
<dbReference type="PROSITE" id="PS51476">
    <property type="entry name" value="PROTEASOME_BETA_2"/>
    <property type="match status" value="1"/>
</dbReference>
<dbReference type="InterPro" id="IPR000243">
    <property type="entry name" value="Pept_T1A_subB"/>
</dbReference>
<proteinExistence type="predicted"/>
<keyword evidence="9" id="KW-0865">Zymogen</keyword>
<evidence type="ECO:0000256" key="3">
    <source>
        <dbReference type="ARBA" id="ARBA00012039"/>
    </source>
</evidence>
<evidence type="ECO:0000256" key="4">
    <source>
        <dbReference type="ARBA" id="ARBA00022490"/>
    </source>
</evidence>
<evidence type="ECO:0000256" key="1">
    <source>
        <dbReference type="ARBA" id="ARBA00001198"/>
    </source>
</evidence>
<dbReference type="EC" id="3.4.25.1" evidence="3"/>
<gene>
    <name evidence="12" type="ORF">ACHAWU_006423</name>
</gene>
<dbReference type="EMBL" id="JALLBG020000223">
    <property type="protein sequence ID" value="KAL3758781.1"/>
    <property type="molecule type" value="Genomic_DNA"/>
</dbReference>
<dbReference type="SUPFAM" id="SSF56235">
    <property type="entry name" value="N-terminal nucleophile aminohydrolases (Ntn hydrolases)"/>
    <property type="match status" value="1"/>
</dbReference>
<dbReference type="Gene3D" id="3.60.20.10">
    <property type="entry name" value="Glutamine Phosphoribosylpyrophosphate, subunit 1, domain 1"/>
    <property type="match status" value="1"/>
</dbReference>
<dbReference type="GO" id="GO:0004298">
    <property type="term" value="F:threonine-type endopeptidase activity"/>
    <property type="evidence" value="ECO:0007669"/>
    <property type="project" value="UniProtKB-KW"/>
</dbReference>
<comment type="caution">
    <text evidence="12">The sequence shown here is derived from an EMBL/GenBank/DDBJ whole genome shotgun (WGS) entry which is preliminary data.</text>
</comment>
<accession>A0ABD3M9Y3</accession>
<dbReference type="InterPro" id="IPR029055">
    <property type="entry name" value="Ntn_hydrolases_N"/>
</dbReference>
<keyword evidence="5" id="KW-0645">Protease</keyword>
<dbReference type="Pfam" id="PF00227">
    <property type="entry name" value="Proteasome"/>
    <property type="match status" value="1"/>
</dbReference>
<evidence type="ECO:0000256" key="8">
    <source>
        <dbReference type="ARBA" id="ARBA00022942"/>
    </source>
</evidence>
<feature type="active site" description="Nucleophile" evidence="11">
    <location>
        <position position="88"/>
    </location>
</feature>
<keyword evidence="4" id="KW-0963">Cytoplasm</keyword>
<evidence type="ECO:0000256" key="9">
    <source>
        <dbReference type="ARBA" id="ARBA00023145"/>
    </source>
</evidence>
<dbReference type="PANTHER" id="PTHR32194:SF3">
    <property type="entry name" value="PROTEASOME SUBUNIT BETA"/>
    <property type="match status" value="1"/>
</dbReference>
<comment type="catalytic activity">
    <reaction evidence="1">
        <text>Cleavage of peptide bonds with very broad specificity.</text>
        <dbReference type="EC" id="3.4.25.1"/>
    </reaction>
</comment>
<evidence type="ECO:0000256" key="11">
    <source>
        <dbReference type="PIRSR" id="PIRSR600243-1"/>
    </source>
</evidence>
<evidence type="ECO:0000256" key="2">
    <source>
        <dbReference type="ARBA" id="ARBA00004123"/>
    </source>
</evidence>
<sequence length="301" mass="33221">MFGSSSSSIIGNDILDIGSRKFDHRHGADDNNNMIPYAPPSLLLDSLNEHDRFEVPNVADPAHFCRTNFASTCGGGDSHQTVKFAKGTTTLAFKFDGGIIVSVDSRSTMGAYIASGTVKKVIEINPFLLGTMAGGAADCSYWERSLGMQCRLFELRNKHRISVASASKLLANTMNSYRGYGLSMGTMITGWDETGPQLYYVDNDGTRLHGRYFSVGSGSTYAYGVLDTYYRPDLTVEEAIDLGKRAIYHACHRDAMSGSINNLYHVTKDGWVKIHAIDVNDMHYEFLEEKEKERSARMASS</sequence>
<evidence type="ECO:0000313" key="12">
    <source>
        <dbReference type="EMBL" id="KAL3758781.1"/>
    </source>
</evidence>
<dbReference type="AlphaFoldDB" id="A0ABD3M9Y3"/>
<dbReference type="GO" id="GO:0000502">
    <property type="term" value="C:proteasome complex"/>
    <property type="evidence" value="ECO:0007669"/>
    <property type="project" value="UniProtKB-KW"/>
</dbReference>
<name>A0ABD3M9Y3_9STRA</name>
<evidence type="ECO:0000313" key="13">
    <source>
        <dbReference type="Proteomes" id="UP001530293"/>
    </source>
</evidence>
<evidence type="ECO:0000256" key="5">
    <source>
        <dbReference type="ARBA" id="ARBA00022670"/>
    </source>
</evidence>
<dbReference type="Proteomes" id="UP001530293">
    <property type="component" value="Unassembled WGS sequence"/>
</dbReference>
<dbReference type="PANTHER" id="PTHR32194">
    <property type="entry name" value="METALLOPROTEASE TLDD"/>
    <property type="match status" value="1"/>
</dbReference>
<dbReference type="FunFam" id="3.60.20.10:FF:000051">
    <property type="entry name" value="Proteasome subunit beta"/>
    <property type="match status" value="1"/>
</dbReference>
<keyword evidence="6" id="KW-0888">Threonine protease</keyword>
<comment type="subcellular location">
    <subcellularLocation>
        <location evidence="2">Nucleus</location>
    </subcellularLocation>
</comment>
<dbReference type="GO" id="GO:0006508">
    <property type="term" value="P:proteolysis"/>
    <property type="evidence" value="ECO:0007669"/>
    <property type="project" value="UniProtKB-KW"/>
</dbReference>
<dbReference type="InterPro" id="IPR023333">
    <property type="entry name" value="Proteasome_suB-type"/>
</dbReference>
<dbReference type="GO" id="GO:0005634">
    <property type="term" value="C:nucleus"/>
    <property type="evidence" value="ECO:0007669"/>
    <property type="project" value="UniProtKB-SubCell"/>
</dbReference>
<evidence type="ECO:0000256" key="7">
    <source>
        <dbReference type="ARBA" id="ARBA00022801"/>
    </source>
</evidence>
<evidence type="ECO:0000256" key="6">
    <source>
        <dbReference type="ARBA" id="ARBA00022698"/>
    </source>
</evidence>
<evidence type="ECO:0000256" key="10">
    <source>
        <dbReference type="ARBA" id="ARBA00023242"/>
    </source>
</evidence>
<protein>
    <recommendedName>
        <fullName evidence="3">proteasome endopeptidase complex</fullName>
        <ecNumber evidence="3">3.4.25.1</ecNumber>
    </recommendedName>
</protein>
<dbReference type="PRINTS" id="PR00141">
    <property type="entry name" value="PROTEASOME"/>
</dbReference>